<feature type="compositionally biased region" description="Basic residues" evidence="1">
    <location>
        <begin position="62"/>
        <end position="73"/>
    </location>
</feature>
<evidence type="ECO:0000256" key="1">
    <source>
        <dbReference type="SAM" id="MobiDB-lite"/>
    </source>
</evidence>
<dbReference type="EMBL" id="CADCWM010000499">
    <property type="protein sequence ID" value="CAA9564383.1"/>
    <property type="molecule type" value="Genomic_DNA"/>
</dbReference>
<dbReference type="AlphaFoldDB" id="A0A6J4UZM0"/>
<feature type="region of interest" description="Disordered" evidence="1">
    <location>
        <begin position="1"/>
        <end position="106"/>
    </location>
</feature>
<protein>
    <submittedName>
        <fullName evidence="2">Uncharacterized protein</fullName>
    </submittedName>
</protein>
<accession>A0A6J4UZM0</accession>
<feature type="compositionally biased region" description="Basic and acidic residues" evidence="1">
    <location>
        <begin position="45"/>
        <end position="60"/>
    </location>
</feature>
<name>A0A6J4UZM0_9BACT</name>
<organism evidence="2">
    <name type="scientific">uncultured Thermomicrobiales bacterium</name>
    <dbReference type="NCBI Taxonomy" id="1645740"/>
    <lineage>
        <taxon>Bacteria</taxon>
        <taxon>Pseudomonadati</taxon>
        <taxon>Thermomicrobiota</taxon>
        <taxon>Thermomicrobia</taxon>
        <taxon>Thermomicrobiales</taxon>
        <taxon>environmental samples</taxon>
    </lineage>
</organism>
<feature type="non-terminal residue" evidence="2">
    <location>
        <position position="1"/>
    </location>
</feature>
<evidence type="ECO:0000313" key="2">
    <source>
        <dbReference type="EMBL" id="CAA9564383.1"/>
    </source>
</evidence>
<sequence length="106" mass="11627">GGVAASASRHTAGRAAPPERRALRRGRRAPNTGHTGDARAAPGAGRRDARRAPLDDDPLYRQHLRGAGKRPLCRPRPDPKPAQPPRPPARNRRARGARPRRRHRDA</sequence>
<feature type="non-terminal residue" evidence="2">
    <location>
        <position position="106"/>
    </location>
</feature>
<reference evidence="2" key="1">
    <citation type="submission" date="2020-02" db="EMBL/GenBank/DDBJ databases">
        <authorList>
            <person name="Meier V. D."/>
        </authorList>
    </citation>
    <scope>NUCLEOTIDE SEQUENCE</scope>
    <source>
        <strain evidence="2">AVDCRST_MAG88</strain>
    </source>
</reference>
<proteinExistence type="predicted"/>
<gene>
    <name evidence="2" type="ORF">AVDCRST_MAG88-1769</name>
</gene>
<feature type="compositionally biased region" description="Basic residues" evidence="1">
    <location>
        <begin position="89"/>
        <end position="106"/>
    </location>
</feature>